<evidence type="ECO:0000256" key="1">
    <source>
        <dbReference type="ARBA" id="ARBA00001206"/>
    </source>
</evidence>
<evidence type="ECO:0000256" key="3">
    <source>
        <dbReference type="ARBA" id="ARBA00004496"/>
    </source>
</evidence>
<feature type="binding site" evidence="16">
    <location>
        <position position="95"/>
    </location>
    <ligand>
        <name>substrate</name>
    </ligand>
</feature>
<feature type="binding site" evidence="16">
    <location>
        <position position="124"/>
    </location>
    <ligand>
        <name>K(+)</name>
        <dbReference type="ChEBI" id="CHEBI:29103"/>
    </ligand>
</feature>
<dbReference type="CDD" id="cd24015">
    <property type="entry name" value="ASKHA_NBD_PanK-III"/>
    <property type="match status" value="1"/>
</dbReference>
<evidence type="ECO:0000256" key="5">
    <source>
        <dbReference type="ARBA" id="ARBA00011738"/>
    </source>
</evidence>
<evidence type="ECO:0000256" key="6">
    <source>
        <dbReference type="ARBA" id="ARBA00012102"/>
    </source>
</evidence>
<dbReference type="EMBL" id="QHJQ01000001">
    <property type="protein sequence ID" value="PXA05487.1"/>
    <property type="molecule type" value="Genomic_DNA"/>
</dbReference>
<evidence type="ECO:0000256" key="13">
    <source>
        <dbReference type="ARBA" id="ARBA00022993"/>
    </source>
</evidence>
<comment type="similarity">
    <text evidence="14 16">Belongs to the type III pantothenate kinase family.</text>
</comment>
<evidence type="ECO:0000256" key="10">
    <source>
        <dbReference type="ARBA" id="ARBA00022777"/>
    </source>
</evidence>
<gene>
    <name evidence="16" type="primary">coaX</name>
    <name evidence="17" type="ORF">DDZ13_01050</name>
</gene>
<dbReference type="InParanoid" id="A0A317ZMS7"/>
<keyword evidence="13 16" id="KW-0173">Coenzyme A biosynthesis</keyword>
<dbReference type="Pfam" id="PF03309">
    <property type="entry name" value="Pan_kinase"/>
    <property type="match status" value="1"/>
</dbReference>
<evidence type="ECO:0000256" key="16">
    <source>
        <dbReference type="HAMAP-Rule" id="MF_01274"/>
    </source>
</evidence>
<feature type="binding site" evidence="16">
    <location>
        <position position="127"/>
    </location>
    <ligand>
        <name>ATP</name>
        <dbReference type="ChEBI" id="CHEBI:30616"/>
    </ligand>
</feature>
<dbReference type="EC" id="2.7.1.33" evidence="6 16"/>
<evidence type="ECO:0000256" key="4">
    <source>
        <dbReference type="ARBA" id="ARBA00005225"/>
    </source>
</evidence>
<comment type="cofactor">
    <cofactor evidence="2">
        <name>K(+)</name>
        <dbReference type="ChEBI" id="CHEBI:29103"/>
    </cofactor>
</comment>
<dbReference type="UniPathway" id="UPA00241">
    <property type="reaction ID" value="UER00352"/>
</dbReference>
<name>A0A317ZMS7_9BACT</name>
<comment type="caution">
    <text evidence="17">The sequence shown here is derived from an EMBL/GenBank/DDBJ whole genome shotgun (WGS) entry which is preliminary data.</text>
</comment>
<dbReference type="GO" id="GO:0046872">
    <property type="term" value="F:metal ion binding"/>
    <property type="evidence" value="ECO:0007669"/>
    <property type="project" value="UniProtKB-KW"/>
</dbReference>
<comment type="cofactor">
    <cofactor evidence="16">
        <name>NH4(+)</name>
        <dbReference type="ChEBI" id="CHEBI:28938"/>
    </cofactor>
    <cofactor evidence="16">
        <name>K(+)</name>
        <dbReference type="ChEBI" id="CHEBI:29103"/>
    </cofactor>
    <text evidence="16">A monovalent cation. Ammonium or potassium.</text>
</comment>
<proteinExistence type="inferred from homology"/>
<dbReference type="AlphaFoldDB" id="A0A317ZMS7"/>
<dbReference type="GO" id="GO:0005524">
    <property type="term" value="F:ATP binding"/>
    <property type="evidence" value="ECO:0007669"/>
    <property type="project" value="UniProtKB-UniRule"/>
</dbReference>
<comment type="catalytic activity">
    <reaction evidence="1 16">
        <text>(R)-pantothenate + ATP = (R)-4'-phosphopantothenate + ADP + H(+)</text>
        <dbReference type="Rhea" id="RHEA:16373"/>
        <dbReference type="ChEBI" id="CHEBI:10986"/>
        <dbReference type="ChEBI" id="CHEBI:15378"/>
        <dbReference type="ChEBI" id="CHEBI:29032"/>
        <dbReference type="ChEBI" id="CHEBI:30616"/>
        <dbReference type="ChEBI" id="CHEBI:456216"/>
        <dbReference type="EC" id="2.7.1.33"/>
    </reaction>
</comment>
<feature type="binding site" evidence="16">
    <location>
        <begin position="7"/>
        <end position="14"/>
    </location>
    <ligand>
        <name>ATP</name>
        <dbReference type="ChEBI" id="CHEBI:30616"/>
    </ligand>
</feature>
<comment type="function">
    <text evidence="16">Catalyzes the phosphorylation of pantothenate (Pan), the first step in CoA biosynthesis.</text>
</comment>
<keyword evidence="11 16" id="KW-0067">ATP-binding</keyword>
<keyword evidence="16" id="KW-0479">Metal-binding</keyword>
<feature type="active site" description="Proton acceptor" evidence="16">
    <location>
        <position position="104"/>
    </location>
</feature>
<sequence length="257" mass="27069">MKTLCIDVGNTSTHYGVVNGRAVSQVGHFPTAGLQEGPSREFYEILAPLSADIASIAFCSVVPAVNANLKASLADAGRPIFQLTHESCQGLDLVYPKPEEIGQDRIANAIAAQEYYGTPAVVIDMGTAVTFDIISDKGYEGGIIAPGLAIMRTYLHDQTALLPELSEADLVKVEGAIGKSTVHAMQLGVAIGFSGMIDALLTRVREQLRKSGGGDPIVLSTGGSVANLTRDWAEKSEFVENLTLLGLAVAARRAGSR</sequence>
<keyword evidence="8 16" id="KW-0808">Transferase</keyword>
<dbReference type="Gene3D" id="3.30.420.40">
    <property type="match status" value="2"/>
</dbReference>
<evidence type="ECO:0000256" key="15">
    <source>
        <dbReference type="ARBA" id="ARBA00040883"/>
    </source>
</evidence>
<evidence type="ECO:0000256" key="12">
    <source>
        <dbReference type="ARBA" id="ARBA00022958"/>
    </source>
</evidence>
<accession>A0A317ZMS7</accession>
<dbReference type="NCBIfam" id="TIGR00671">
    <property type="entry name" value="baf"/>
    <property type="match status" value="1"/>
</dbReference>
<protein>
    <recommendedName>
        <fullName evidence="15 16">Type III pantothenate kinase</fullName>
        <ecNumber evidence="6 16">2.7.1.33</ecNumber>
    </recommendedName>
    <alternativeName>
        <fullName evidence="16">PanK-III</fullName>
    </alternativeName>
    <alternativeName>
        <fullName evidence="16">Pantothenic acid kinase</fullName>
    </alternativeName>
</protein>
<evidence type="ECO:0000256" key="8">
    <source>
        <dbReference type="ARBA" id="ARBA00022679"/>
    </source>
</evidence>
<comment type="subcellular location">
    <subcellularLocation>
        <location evidence="3 16">Cytoplasm</location>
    </subcellularLocation>
</comment>
<dbReference type="OrthoDB" id="9804707at2"/>
<comment type="pathway">
    <text evidence="4 16">Cofactor biosynthesis; coenzyme A biosynthesis; CoA from (R)-pantothenate: step 1/5.</text>
</comment>
<dbReference type="GO" id="GO:0005737">
    <property type="term" value="C:cytoplasm"/>
    <property type="evidence" value="ECO:0007669"/>
    <property type="project" value="UniProtKB-SubCell"/>
</dbReference>
<dbReference type="HAMAP" id="MF_01274">
    <property type="entry name" value="Pantothen_kinase_3"/>
    <property type="match status" value="1"/>
</dbReference>
<comment type="subunit">
    <text evidence="5 16">Homodimer.</text>
</comment>
<keyword evidence="18" id="KW-1185">Reference proteome</keyword>
<dbReference type="GO" id="GO:0015937">
    <property type="term" value="P:coenzyme A biosynthetic process"/>
    <property type="evidence" value="ECO:0007669"/>
    <property type="project" value="UniProtKB-UniRule"/>
</dbReference>
<evidence type="ECO:0000313" key="17">
    <source>
        <dbReference type="EMBL" id="PXA05487.1"/>
    </source>
</evidence>
<evidence type="ECO:0000256" key="2">
    <source>
        <dbReference type="ARBA" id="ARBA00001958"/>
    </source>
</evidence>
<evidence type="ECO:0000256" key="11">
    <source>
        <dbReference type="ARBA" id="ARBA00022840"/>
    </source>
</evidence>
<dbReference type="InterPro" id="IPR043129">
    <property type="entry name" value="ATPase_NBD"/>
</dbReference>
<organism evidence="17 18">
    <name type="scientific">Coraliomargarita sinensis</name>
    <dbReference type="NCBI Taxonomy" id="2174842"/>
    <lineage>
        <taxon>Bacteria</taxon>
        <taxon>Pseudomonadati</taxon>
        <taxon>Verrucomicrobiota</taxon>
        <taxon>Opitutia</taxon>
        <taxon>Puniceicoccales</taxon>
        <taxon>Coraliomargaritaceae</taxon>
        <taxon>Coraliomargarita</taxon>
    </lineage>
</organism>
<feature type="binding site" evidence="16">
    <location>
        <begin position="102"/>
        <end position="105"/>
    </location>
    <ligand>
        <name>substrate</name>
    </ligand>
</feature>
<keyword evidence="12 16" id="KW-0630">Potassium</keyword>
<dbReference type="SUPFAM" id="SSF53067">
    <property type="entry name" value="Actin-like ATPase domain"/>
    <property type="match status" value="2"/>
</dbReference>
<dbReference type="RefSeq" id="WP_110129566.1">
    <property type="nucleotide sequence ID" value="NZ_QHJQ01000001.1"/>
</dbReference>
<dbReference type="Proteomes" id="UP000247099">
    <property type="component" value="Unassembled WGS sequence"/>
</dbReference>
<evidence type="ECO:0000256" key="14">
    <source>
        <dbReference type="ARBA" id="ARBA00038036"/>
    </source>
</evidence>
<evidence type="ECO:0000256" key="7">
    <source>
        <dbReference type="ARBA" id="ARBA00022490"/>
    </source>
</evidence>
<keyword evidence="10 16" id="KW-0418">Kinase</keyword>
<dbReference type="PANTHER" id="PTHR34265:SF1">
    <property type="entry name" value="TYPE III PANTOTHENATE KINASE"/>
    <property type="match status" value="1"/>
</dbReference>
<keyword evidence="9 16" id="KW-0547">Nucleotide-binding</keyword>
<reference evidence="17 18" key="1">
    <citation type="submission" date="2018-05" db="EMBL/GenBank/DDBJ databases">
        <title>Coraliomargarita sinensis sp. nov., isolated from a marine solar saltern.</title>
        <authorList>
            <person name="Zhou L.Y."/>
        </authorList>
    </citation>
    <scope>NUCLEOTIDE SEQUENCE [LARGE SCALE GENOMIC DNA]</scope>
    <source>
        <strain evidence="17 18">WN38</strain>
    </source>
</reference>
<evidence type="ECO:0000313" key="18">
    <source>
        <dbReference type="Proteomes" id="UP000247099"/>
    </source>
</evidence>
<evidence type="ECO:0000256" key="9">
    <source>
        <dbReference type="ARBA" id="ARBA00022741"/>
    </source>
</evidence>
<feature type="binding site" evidence="16">
    <location>
        <position position="181"/>
    </location>
    <ligand>
        <name>substrate</name>
    </ligand>
</feature>
<keyword evidence="7 16" id="KW-0963">Cytoplasm</keyword>
<dbReference type="InterPro" id="IPR004619">
    <property type="entry name" value="Type_III_PanK"/>
</dbReference>
<dbReference type="GO" id="GO:0004594">
    <property type="term" value="F:pantothenate kinase activity"/>
    <property type="evidence" value="ECO:0007669"/>
    <property type="project" value="UniProtKB-UniRule"/>
</dbReference>
<dbReference type="PANTHER" id="PTHR34265">
    <property type="entry name" value="TYPE III PANTOTHENATE KINASE"/>
    <property type="match status" value="1"/>
</dbReference>